<dbReference type="InterPro" id="IPR003043">
    <property type="entry name" value="Uropor_MeTrfase_CS"/>
</dbReference>
<accession>A0ABN6DTM8</accession>
<sequence length="514" mass="55301">MKQGIVYLIGAGPGDPGLITVKGQECLRRAEVVIYDYLANPAFLDEAPACAERIYVGKTRGCHHTPQESINRLLAEKAKQGKVVARLKGGDPYVFGRGGEEALHLHHEGVRFEVIPGVTAGFAAAAYAGIPLTHRDFTTSLALVTGHENPEKKMSSLDWQKLATGVGTLAFYMGMANLPLIAEQLMAHGRPADTPVAVIRWATTPRQRTLVATLADVVEKVRQAAFKPPAVIVVGEVVRLREQLRWFDDRPLFGKRVLVTRTAEQAGSFGRLLEAQGAEAISCPVIDIVPPPSWEELDREIDGLEQTDILILTSANAVDAFFERLRACGRDVRALHGVTVVAVGPKTAAAIETRGLRPDLVPADYRAEGVVALLLERGVAGKRVLYPRAEIARELIPRELSAAGASVAAPVVYRTLAPTQGKGQVLAALEEGIDAVTFTSSSTVENFVAMLGDDAPQRLEKVPVISIGPLTTATARRLGLTVAAEAAASTLEGMVEAMVEYFSRNPEVRIQKPE</sequence>
<dbReference type="EMBL" id="AP024355">
    <property type="protein sequence ID" value="BCR03496.1"/>
    <property type="molecule type" value="Genomic_DNA"/>
</dbReference>
<dbReference type="PROSITE" id="PS00840">
    <property type="entry name" value="SUMT_2"/>
    <property type="match status" value="1"/>
</dbReference>
<dbReference type="Proteomes" id="UP001319827">
    <property type="component" value="Chromosome"/>
</dbReference>
<reference evidence="11 12" key="1">
    <citation type="journal article" date="2016" name="C (Basel)">
        <title>Selective Growth of and Electricity Production by Marine Exoelectrogenic Bacteria in Self-Aggregated Hydrogel of Microbially Reduced Graphene Oxide.</title>
        <authorList>
            <person name="Yoshida N."/>
            <person name="Goto Y."/>
            <person name="Miyata Y."/>
        </authorList>
    </citation>
    <scope>NUCLEOTIDE SEQUENCE [LARGE SCALE GENOMIC DNA]</scope>
    <source>
        <strain evidence="11 12">NIT-T3</strain>
    </source>
</reference>
<dbReference type="NCBIfam" id="NF004790">
    <property type="entry name" value="PRK06136.1"/>
    <property type="match status" value="1"/>
</dbReference>
<evidence type="ECO:0000259" key="9">
    <source>
        <dbReference type="Pfam" id="PF00590"/>
    </source>
</evidence>
<evidence type="ECO:0000313" key="11">
    <source>
        <dbReference type="EMBL" id="BCR03496.1"/>
    </source>
</evidence>
<gene>
    <name evidence="11" type="primary">hemD</name>
    <name evidence="11" type="ORF">DESUT3_05650</name>
</gene>
<proteinExistence type="inferred from homology"/>
<evidence type="ECO:0000256" key="5">
    <source>
        <dbReference type="ARBA" id="ARBA00022691"/>
    </source>
</evidence>
<keyword evidence="3 8" id="KW-0489">Methyltransferase</keyword>
<dbReference type="InterPro" id="IPR003754">
    <property type="entry name" value="4pyrrol_synth_uPrphyn_synth"/>
</dbReference>
<dbReference type="Gene3D" id="3.40.50.10090">
    <property type="match status" value="2"/>
</dbReference>
<evidence type="ECO:0000256" key="2">
    <source>
        <dbReference type="ARBA" id="ARBA00012162"/>
    </source>
</evidence>
<dbReference type="PANTHER" id="PTHR45790:SF3">
    <property type="entry name" value="S-ADENOSYL-L-METHIONINE-DEPENDENT UROPORPHYRINOGEN III METHYLTRANSFERASE, CHLOROPLASTIC"/>
    <property type="match status" value="1"/>
</dbReference>
<evidence type="ECO:0000313" key="12">
    <source>
        <dbReference type="Proteomes" id="UP001319827"/>
    </source>
</evidence>
<organism evidence="11 12">
    <name type="scientific">Desulfuromonas versatilis</name>
    <dbReference type="NCBI Taxonomy" id="2802975"/>
    <lineage>
        <taxon>Bacteria</taxon>
        <taxon>Pseudomonadati</taxon>
        <taxon>Thermodesulfobacteriota</taxon>
        <taxon>Desulfuromonadia</taxon>
        <taxon>Desulfuromonadales</taxon>
        <taxon>Desulfuromonadaceae</taxon>
        <taxon>Desulfuromonas</taxon>
    </lineage>
</organism>
<dbReference type="SUPFAM" id="SSF69618">
    <property type="entry name" value="HemD-like"/>
    <property type="match status" value="1"/>
</dbReference>
<dbReference type="Pfam" id="PF02602">
    <property type="entry name" value="HEM4"/>
    <property type="match status" value="1"/>
</dbReference>
<feature type="domain" description="Tetrapyrrole biosynthesis uroporphyrinogen III synthase" evidence="10">
    <location>
        <begin position="271"/>
        <end position="496"/>
    </location>
</feature>
<evidence type="ECO:0000256" key="4">
    <source>
        <dbReference type="ARBA" id="ARBA00022679"/>
    </source>
</evidence>
<dbReference type="PANTHER" id="PTHR45790">
    <property type="entry name" value="SIROHEME SYNTHASE-RELATED"/>
    <property type="match status" value="1"/>
</dbReference>
<dbReference type="InterPro" id="IPR036108">
    <property type="entry name" value="4pyrrol_syn_uPrphyn_synt_sf"/>
</dbReference>
<dbReference type="EC" id="2.1.1.107" evidence="2"/>
<dbReference type="SUPFAM" id="SSF53790">
    <property type="entry name" value="Tetrapyrrole methylase"/>
    <property type="match status" value="1"/>
</dbReference>
<dbReference type="Gene3D" id="3.30.950.10">
    <property type="entry name" value="Methyltransferase, Cobalt-precorrin-4 Transmethylase, Domain 2"/>
    <property type="match status" value="1"/>
</dbReference>
<keyword evidence="5" id="KW-0949">S-adenosyl-L-methionine</keyword>
<evidence type="ECO:0000256" key="3">
    <source>
        <dbReference type="ARBA" id="ARBA00022603"/>
    </source>
</evidence>
<dbReference type="InterPro" id="IPR014776">
    <property type="entry name" value="4pyrrole_Mease_sub2"/>
</dbReference>
<evidence type="ECO:0000256" key="7">
    <source>
        <dbReference type="ARBA" id="ARBA00025705"/>
    </source>
</evidence>
<comment type="similarity">
    <text evidence="1 8">Belongs to the precorrin methyltransferase family.</text>
</comment>
<reference evidence="11 12" key="2">
    <citation type="journal article" date="2021" name="Int. J. Syst. Evol. Microbiol.">
        <title>Isolation and Polyphasic Characterization of Desulfuromonas versatilis sp. Nov., an Electrogenic Bacteria Capable of Versatile Metabolism Isolated from a Graphene Oxide-Reducing Enrichment Culture.</title>
        <authorList>
            <person name="Xie L."/>
            <person name="Yoshida N."/>
            <person name="Ishii S."/>
            <person name="Meng L."/>
        </authorList>
    </citation>
    <scope>NUCLEOTIDE SEQUENCE [LARGE SCALE GENOMIC DNA]</scope>
    <source>
        <strain evidence="11 12">NIT-T3</strain>
    </source>
</reference>
<dbReference type="Gene3D" id="3.40.1010.10">
    <property type="entry name" value="Cobalt-precorrin-4 Transmethylase, Domain 1"/>
    <property type="match status" value="1"/>
</dbReference>
<dbReference type="InterPro" id="IPR006366">
    <property type="entry name" value="CobA/CysG_C"/>
</dbReference>
<dbReference type="InterPro" id="IPR050161">
    <property type="entry name" value="Siro_Cobalamin_biosynth"/>
</dbReference>
<evidence type="ECO:0000256" key="6">
    <source>
        <dbReference type="ARBA" id="ARBA00023244"/>
    </source>
</evidence>
<dbReference type="CDD" id="cd06578">
    <property type="entry name" value="HemD"/>
    <property type="match status" value="1"/>
</dbReference>
<dbReference type="PROSITE" id="PS00839">
    <property type="entry name" value="SUMT_1"/>
    <property type="match status" value="1"/>
</dbReference>
<dbReference type="InterPro" id="IPR014777">
    <property type="entry name" value="4pyrrole_Mease_sub1"/>
</dbReference>
<keyword evidence="4 8" id="KW-0808">Transferase</keyword>
<dbReference type="Pfam" id="PF00590">
    <property type="entry name" value="TP_methylase"/>
    <property type="match status" value="1"/>
</dbReference>
<dbReference type="CDD" id="cd11642">
    <property type="entry name" value="SUMT"/>
    <property type="match status" value="1"/>
</dbReference>
<feature type="domain" description="Tetrapyrrole methylase" evidence="9">
    <location>
        <begin position="6"/>
        <end position="217"/>
    </location>
</feature>
<dbReference type="GO" id="GO:0032259">
    <property type="term" value="P:methylation"/>
    <property type="evidence" value="ECO:0007669"/>
    <property type="project" value="UniProtKB-KW"/>
</dbReference>
<keyword evidence="12" id="KW-1185">Reference proteome</keyword>
<evidence type="ECO:0000256" key="1">
    <source>
        <dbReference type="ARBA" id="ARBA00005879"/>
    </source>
</evidence>
<dbReference type="GO" id="GO:0008168">
    <property type="term" value="F:methyltransferase activity"/>
    <property type="evidence" value="ECO:0007669"/>
    <property type="project" value="UniProtKB-KW"/>
</dbReference>
<name>A0ABN6DTM8_9BACT</name>
<dbReference type="InterPro" id="IPR000878">
    <property type="entry name" value="4pyrrol_Mease"/>
</dbReference>
<evidence type="ECO:0000256" key="8">
    <source>
        <dbReference type="RuleBase" id="RU003960"/>
    </source>
</evidence>
<keyword evidence="6" id="KW-0627">Porphyrin biosynthesis</keyword>
<dbReference type="InterPro" id="IPR035996">
    <property type="entry name" value="4pyrrol_Methylase_sf"/>
</dbReference>
<comment type="pathway">
    <text evidence="7">Porphyrin-containing compound metabolism; siroheme biosynthesis; precorrin-2 from uroporphyrinogen III: step 1/1.</text>
</comment>
<dbReference type="NCBIfam" id="TIGR01469">
    <property type="entry name" value="cobA_cysG_Cterm"/>
    <property type="match status" value="1"/>
</dbReference>
<protein>
    <recommendedName>
        <fullName evidence="2">uroporphyrinogen-III C-methyltransferase</fullName>
        <ecNumber evidence="2">2.1.1.107</ecNumber>
    </recommendedName>
</protein>
<evidence type="ECO:0000259" key="10">
    <source>
        <dbReference type="Pfam" id="PF02602"/>
    </source>
</evidence>